<evidence type="ECO:0000313" key="8">
    <source>
        <dbReference type="EnsemblMetazoa" id="XP_050512063.1"/>
    </source>
</evidence>
<keyword evidence="4" id="KW-0256">Endoplasmic reticulum</keyword>
<accession>A0ABM5KPF4</accession>
<comment type="subcellular location">
    <subcellularLocation>
        <location evidence="2">Endoplasmic reticulum</location>
    </subcellularLocation>
    <subcellularLocation>
        <location evidence="3">Membrane</location>
    </subcellularLocation>
    <subcellularLocation>
        <location evidence="1">Mitochondrion</location>
    </subcellularLocation>
</comment>
<feature type="region of interest" description="Disordered" evidence="7">
    <location>
        <begin position="209"/>
        <end position="228"/>
    </location>
</feature>
<keyword evidence="5" id="KW-0496">Mitochondrion</keyword>
<evidence type="ECO:0008006" key="10">
    <source>
        <dbReference type="Google" id="ProtNLM"/>
    </source>
</evidence>
<dbReference type="RefSeq" id="XP_050512063.1">
    <property type="nucleotide sequence ID" value="XM_050656106.1"/>
</dbReference>
<sequence length="465" mass="53692">MEVEDIMCDQSILHPEVNVQFDSKSPYPVIPASKLWIFIDLVARSIVPPISTICYTVFKNPQVVIQNVRYQIFPAVVAFLVNNISGSLASVQNITLPVTLRITRGPDGRDRAVISDTNEDTDSETPEKSVDCLVLFEPEDIDIDVIFLHGLHGAINKTWKQGVWRTSSHKLNKQSPVRRLSTGDMYVPTKDHTLKRTISSIYSKIPNKVARREENEQNEENKEYNEEDERRKIEDYSDCWPRDWIPKDCPNARVIALNYTTDVLWRPTWMKKRKRTNLIERSNEMIEELVKIGVGKHPIVWVGHSKGGLYIKQMMLTTFDSAESSKIRDIFNHSKAIMWYSVPHKGSTLADFTLPLLRRSVELLEVQRNCDFVLDLHRRFVELIKQQKPTIDIFSFIETSFTLMSVVFLKIVAYESADANIGIKCDVPLDHREICKPAGRDCFLYLELVKMIQKYSKNDPYLQIT</sequence>
<evidence type="ECO:0000256" key="7">
    <source>
        <dbReference type="SAM" id="MobiDB-lite"/>
    </source>
</evidence>
<evidence type="ECO:0000256" key="1">
    <source>
        <dbReference type="ARBA" id="ARBA00004173"/>
    </source>
</evidence>
<evidence type="ECO:0000256" key="4">
    <source>
        <dbReference type="ARBA" id="ARBA00022824"/>
    </source>
</evidence>
<dbReference type="SUPFAM" id="SSF53474">
    <property type="entry name" value="alpha/beta-Hydrolases"/>
    <property type="match status" value="1"/>
</dbReference>
<dbReference type="InterPro" id="IPR029058">
    <property type="entry name" value="AB_hydrolase_fold"/>
</dbReference>
<dbReference type="RefSeq" id="XP_050512058.1">
    <property type="nucleotide sequence ID" value="XM_050656101.1"/>
</dbReference>
<dbReference type="EnsemblMetazoa" id="XM_050656106.1">
    <property type="protein sequence ID" value="XP_050512063.1"/>
    <property type="gene ID" value="LOC114324739"/>
</dbReference>
<evidence type="ECO:0000313" key="9">
    <source>
        <dbReference type="Proteomes" id="UP001652700"/>
    </source>
</evidence>
<dbReference type="InterPro" id="IPR052374">
    <property type="entry name" value="SERAC1"/>
</dbReference>
<keyword evidence="9" id="KW-1185">Reference proteome</keyword>
<evidence type="ECO:0000256" key="2">
    <source>
        <dbReference type="ARBA" id="ARBA00004240"/>
    </source>
</evidence>
<evidence type="ECO:0000256" key="6">
    <source>
        <dbReference type="ARBA" id="ARBA00023136"/>
    </source>
</evidence>
<dbReference type="PANTHER" id="PTHR48182">
    <property type="entry name" value="PROTEIN SERAC1"/>
    <property type="match status" value="1"/>
</dbReference>
<reference evidence="8" key="1">
    <citation type="submission" date="2025-05" db="UniProtKB">
        <authorList>
            <consortium name="EnsemblMetazoa"/>
        </authorList>
    </citation>
    <scope>IDENTIFICATION</scope>
</reference>
<dbReference type="RefSeq" id="XP_050512068.1">
    <property type="nucleotide sequence ID" value="XM_050656111.1"/>
</dbReference>
<organism evidence="8 9">
    <name type="scientific">Diabrotica virgifera virgifera</name>
    <name type="common">western corn rootworm</name>
    <dbReference type="NCBI Taxonomy" id="50390"/>
    <lineage>
        <taxon>Eukaryota</taxon>
        <taxon>Metazoa</taxon>
        <taxon>Ecdysozoa</taxon>
        <taxon>Arthropoda</taxon>
        <taxon>Hexapoda</taxon>
        <taxon>Insecta</taxon>
        <taxon>Pterygota</taxon>
        <taxon>Neoptera</taxon>
        <taxon>Endopterygota</taxon>
        <taxon>Coleoptera</taxon>
        <taxon>Polyphaga</taxon>
        <taxon>Cucujiformia</taxon>
        <taxon>Chrysomeloidea</taxon>
        <taxon>Chrysomelidae</taxon>
        <taxon>Galerucinae</taxon>
        <taxon>Diabroticina</taxon>
        <taxon>Diabroticites</taxon>
        <taxon>Diabrotica</taxon>
    </lineage>
</organism>
<keyword evidence="6" id="KW-0472">Membrane</keyword>
<proteinExistence type="predicted"/>
<dbReference type="EnsemblMetazoa" id="XM_050656111.1">
    <property type="protein sequence ID" value="XP_050512068.1"/>
    <property type="gene ID" value="LOC114324739"/>
</dbReference>
<evidence type="ECO:0000256" key="5">
    <source>
        <dbReference type="ARBA" id="ARBA00023128"/>
    </source>
</evidence>
<evidence type="ECO:0000256" key="3">
    <source>
        <dbReference type="ARBA" id="ARBA00004370"/>
    </source>
</evidence>
<dbReference type="Gene3D" id="3.40.50.1820">
    <property type="entry name" value="alpha/beta hydrolase"/>
    <property type="match status" value="1"/>
</dbReference>
<name>A0ABM5KPF4_DIAVI</name>
<dbReference type="EnsemblMetazoa" id="XM_050656101.1">
    <property type="protein sequence ID" value="XP_050512058.1"/>
    <property type="gene ID" value="LOC114324739"/>
</dbReference>
<protein>
    <recommendedName>
        <fullName evidence="10">Protein SERAC1</fullName>
    </recommendedName>
</protein>
<dbReference type="Proteomes" id="UP001652700">
    <property type="component" value="Unplaced"/>
</dbReference>
<feature type="compositionally biased region" description="Basic and acidic residues" evidence="7">
    <location>
        <begin position="210"/>
        <end position="228"/>
    </location>
</feature>
<dbReference type="PANTHER" id="PTHR48182:SF2">
    <property type="entry name" value="PROTEIN SERAC1"/>
    <property type="match status" value="1"/>
</dbReference>
<dbReference type="GeneID" id="114324739"/>